<dbReference type="InterPro" id="IPR047952">
    <property type="entry name" value="Transpos_IS4"/>
</dbReference>
<evidence type="ECO:0000313" key="4">
    <source>
        <dbReference type="EMBL" id="WZF88024.1"/>
    </source>
</evidence>
<evidence type="ECO:0000313" key="3">
    <source>
        <dbReference type="EMBL" id="WZF87909.1"/>
    </source>
</evidence>
<dbReference type="InterPro" id="IPR012337">
    <property type="entry name" value="RNaseH-like_sf"/>
</dbReference>
<dbReference type="EMBL" id="CP101118">
    <property type="protein sequence ID" value="WZF88024.1"/>
    <property type="molecule type" value="Genomic_DNA"/>
</dbReference>
<evidence type="ECO:0000256" key="1">
    <source>
        <dbReference type="SAM" id="MobiDB-lite"/>
    </source>
</evidence>
<protein>
    <submittedName>
        <fullName evidence="5">IS4 family transposase</fullName>
    </submittedName>
</protein>
<feature type="domain" description="Transposase IS4-like" evidence="2">
    <location>
        <begin position="164"/>
        <end position="341"/>
    </location>
</feature>
<proteinExistence type="predicted"/>
<dbReference type="SUPFAM" id="SSF53098">
    <property type="entry name" value="Ribonuclease H-like"/>
    <property type="match status" value="1"/>
</dbReference>
<keyword evidence="6" id="KW-1185">Reference proteome</keyword>
<name>A0ABZ2W3L6_9GAMM</name>
<gene>
    <name evidence="5" type="ORF">NLK58_03805</name>
    <name evidence="3" type="ORF">NLK58_16495</name>
    <name evidence="4" type="ORF">NLK58_17100</name>
</gene>
<evidence type="ECO:0000313" key="6">
    <source>
        <dbReference type="Proteomes" id="UP001475781"/>
    </source>
</evidence>
<dbReference type="EMBL" id="CP101118">
    <property type="protein sequence ID" value="WZF89351.1"/>
    <property type="molecule type" value="Genomic_DNA"/>
</dbReference>
<reference evidence="5 6" key="1">
    <citation type="submission" date="2022-07" db="EMBL/GenBank/DDBJ databases">
        <title>A copper resistant bacterium isolated from sediment samples of deep sea hydrothermal areas.</title>
        <authorList>
            <person name="Zeng X."/>
        </authorList>
    </citation>
    <scope>NUCLEOTIDE SEQUENCE [LARGE SCALE GENOMIC DNA]</scope>
    <source>
        <strain evidence="6">CuT 6</strain>
        <strain evidence="5">CuT6</strain>
    </source>
</reference>
<dbReference type="PANTHER" id="PTHR37529">
    <property type="entry name" value="TRANSPOSASE INSG FOR INSERTION SEQUENCE ELEMENT IS4-RELATED"/>
    <property type="match status" value="1"/>
</dbReference>
<dbReference type="Proteomes" id="UP001475781">
    <property type="component" value="Chromosome"/>
</dbReference>
<dbReference type="NCBIfam" id="NF033592">
    <property type="entry name" value="transpos_IS4_1"/>
    <property type="match status" value="1"/>
</dbReference>
<dbReference type="EMBL" id="CP101118">
    <property type="protein sequence ID" value="WZF87909.1"/>
    <property type="molecule type" value="Genomic_DNA"/>
</dbReference>
<organism evidence="5 6">
    <name type="scientific">Marinobacter metalliresistant</name>
    <dbReference type="NCBI Taxonomy" id="2961995"/>
    <lineage>
        <taxon>Bacteria</taxon>
        <taxon>Pseudomonadati</taxon>
        <taxon>Pseudomonadota</taxon>
        <taxon>Gammaproteobacteria</taxon>
        <taxon>Pseudomonadales</taxon>
        <taxon>Marinobacteraceae</taxon>
        <taxon>Marinobacter</taxon>
    </lineage>
</organism>
<feature type="region of interest" description="Disordered" evidence="1">
    <location>
        <begin position="410"/>
        <end position="431"/>
    </location>
</feature>
<dbReference type="PANTHER" id="PTHR37529:SF1">
    <property type="entry name" value="TRANSPOSASE INSG FOR INSERTION SEQUENCE ELEMENT IS4-RELATED"/>
    <property type="match status" value="1"/>
</dbReference>
<evidence type="ECO:0000313" key="5">
    <source>
        <dbReference type="EMBL" id="WZF89351.1"/>
    </source>
</evidence>
<sequence length="431" mass="48982">MTPPARSCLKIVHKLTSLLDSPEFIATHRQNACDFTRKRYLTFRNLILFLLNQPGSALQTELDQFFRVLNNTPFEKQVVTAQAFSKARRKLKPSALVALNDVLQNQLDELGLRSTWCGLRLLGVDGSGVHLPLEQPLENFFGSHSELPVARLSMLYDLCDQQTLHGLLITPDVDERGCAAMHLEYAPDNSLLVFDRGYPAHWLFAALLQRNQHFLMRLTLKHNPAVRDFVASGNSEQTLCFACKGWLSRKVCEQAGVDPDTEVTLRLIRVLLPGGEVEVLATSLLDTQAFPATEFAGLYHRRWGIETDYRRLKQTLTLDNFSGRTATAALQDFHAKLLLKNLAMLMQVLQQPRIEQQTRHRKRGWKANFTQGVSRLKNTLVTLLVEPCAHAMECLLTLIRNSLTAIRPGRSFPRQRRRKATRGCEGYKRTR</sequence>
<dbReference type="Pfam" id="PF01609">
    <property type="entry name" value="DDE_Tnp_1"/>
    <property type="match status" value="1"/>
</dbReference>
<evidence type="ECO:0000259" key="2">
    <source>
        <dbReference type="Pfam" id="PF01609"/>
    </source>
</evidence>
<dbReference type="InterPro" id="IPR002559">
    <property type="entry name" value="Transposase_11"/>
</dbReference>
<accession>A0ABZ2W3L6</accession>
<dbReference type="RefSeq" id="WP_341581325.1">
    <property type="nucleotide sequence ID" value="NZ_CP101118.1"/>
</dbReference>